<feature type="domain" description="Proteasome activator Blm10 middle HEAT repeats region" evidence="7">
    <location>
        <begin position="409"/>
        <end position="611"/>
    </location>
</feature>
<dbReference type="GO" id="GO:0016504">
    <property type="term" value="F:peptidase activator activity"/>
    <property type="evidence" value="ECO:0007669"/>
    <property type="project" value="InterPro"/>
</dbReference>
<dbReference type="Pfam" id="PF11919">
    <property type="entry name" value="PSME4_C"/>
    <property type="match status" value="1"/>
</dbReference>
<dbReference type="GO" id="GO:0070628">
    <property type="term" value="F:proteasome binding"/>
    <property type="evidence" value="ECO:0007669"/>
    <property type="project" value="InterPro"/>
</dbReference>
<dbReference type="EMBL" id="BDRX01000029">
    <property type="protein sequence ID" value="GBF92140.1"/>
    <property type="molecule type" value="Genomic_DNA"/>
</dbReference>
<keyword evidence="9" id="KW-1185">Reference proteome</keyword>
<evidence type="ECO:0000313" key="8">
    <source>
        <dbReference type="EMBL" id="GBF92140.1"/>
    </source>
</evidence>
<keyword evidence="3" id="KW-0227">DNA damage</keyword>
<accession>A0A2V0P2R9</accession>
<reference evidence="8 9" key="1">
    <citation type="journal article" date="2018" name="Sci. Rep.">
        <title>Raphidocelis subcapitata (=Pseudokirchneriella subcapitata) provides an insight into genome evolution and environmental adaptations in the Sphaeropleales.</title>
        <authorList>
            <person name="Suzuki S."/>
            <person name="Yamaguchi H."/>
            <person name="Nakajima N."/>
            <person name="Kawachi M."/>
        </authorList>
    </citation>
    <scope>NUCLEOTIDE SEQUENCE [LARGE SCALE GENOMIC DNA]</scope>
    <source>
        <strain evidence="8 9">NIES-35</strain>
    </source>
</reference>
<protein>
    <recommendedName>
        <fullName evidence="10">Proteasome activator Blm10 mid region domain-containing protein</fullName>
    </recommendedName>
</protein>
<dbReference type="InParanoid" id="A0A2V0P2R9"/>
<dbReference type="Proteomes" id="UP000247498">
    <property type="component" value="Unassembled WGS sequence"/>
</dbReference>
<keyword evidence="2" id="KW-0677">Repeat</keyword>
<evidence type="ECO:0000256" key="5">
    <source>
        <dbReference type="SAM" id="MobiDB-lite"/>
    </source>
</evidence>
<dbReference type="Pfam" id="PF16507">
    <property type="entry name" value="HEAT_PSME4_mid"/>
    <property type="match status" value="1"/>
</dbReference>
<dbReference type="PANTHER" id="PTHR32170:SF3">
    <property type="entry name" value="PROTEASOME ACTIVATOR COMPLEX SUBUNIT 4"/>
    <property type="match status" value="1"/>
</dbReference>
<evidence type="ECO:0000259" key="6">
    <source>
        <dbReference type="Pfam" id="PF11919"/>
    </source>
</evidence>
<feature type="domain" description="Proteasome activator complex subunit 4 C-terminal" evidence="6">
    <location>
        <begin position="2195"/>
        <end position="2283"/>
    </location>
</feature>
<feature type="region of interest" description="Disordered" evidence="5">
    <location>
        <begin position="1863"/>
        <end position="1888"/>
    </location>
</feature>
<feature type="region of interest" description="Disordered" evidence="5">
    <location>
        <begin position="323"/>
        <end position="362"/>
    </location>
</feature>
<dbReference type="GO" id="GO:0010499">
    <property type="term" value="P:proteasomal ubiquitin-independent protein catabolic process"/>
    <property type="evidence" value="ECO:0007669"/>
    <property type="project" value="TreeGrafter"/>
</dbReference>
<evidence type="ECO:0000256" key="2">
    <source>
        <dbReference type="ARBA" id="ARBA00022737"/>
    </source>
</evidence>
<organism evidence="8 9">
    <name type="scientific">Raphidocelis subcapitata</name>
    <dbReference type="NCBI Taxonomy" id="307507"/>
    <lineage>
        <taxon>Eukaryota</taxon>
        <taxon>Viridiplantae</taxon>
        <taxon>Chlorophyta</taxon>
        <taxon>core chlorophytes</taxon>
        <taxon>Chlorophyceae</taxon>
        <taxon>CS clade</taxon>
        <taxon>Sphaeropleales</taxon>
        <taxon>Selenastraceae</taxon>
        <taxon>Raphidocelis</taxon>
    </lineage>
</organism>
<sequence>MEPSIYTEWLPFAAEAAREEPKRFAAAAAGLRAAVRRADGPGAAPGDWALVLPWLEPIKGLVSTKSDFDRAAIVEVVKDLWDVTLKSGDDVEVQVRACEVLAHTLRHYRRDRRLAAALELPWRPLYDALRAQCVGEGLPEIKGGMLTGARHSALFSLVPAARRFFPAPAAGEIWAAARPALVGGDPSGAAAMLSLGWLVLLFPTKRLPEVPQSEARAWVADWMGCWDRLAFCEYWASHWMYLLARAAKDDWKGVIDWRPHLPRLYTHMLAAFNVPVGTATAAPPMAVAPPPLVGALFGHKMDQVDDQPKSAAKLALYLLKQPDGAEPAPASPRQRRPQQQEQEPPAASPGLARADSATPAAAASTASVAARGVISDAPRGAGGGAGGEGGEGRGEEAASAGAAAAAAALEGLVQLLEQYYHPSNGGSWTPDLAVFLRQASPCSGAGIGGPPLVLEGSVHYCMKQLSRQCGAAGWPGEARLAPPTLRRFLRAMVKLAARGQHAKDRGLQSACCKALCHLSYVWPEEVLPLVLDRFQSALSTDVATHQLPAAINTLAMCVRPMLLSGWGTPEEPAPQVVAEAMMAVLPAIDANDEAKTAAAFQFYTAVLASLPALRGADTEEGDLEASDRAAPALPLYLEDWLDLLLERLLLLLDNLDTGPGADRADAMHGKASLLPKSGSALTKDTMFSTFFTHLMQRLPRPLARRAVRALGAFAVGRSLPSVALEAAGMFRAAASVEPEAVVAEVVRPLARKVLAEMPEPGAKHISRSTEDSLLWSLVCLGAAVGSLPAAHAAPLLPELLRVVDAGLAAPSRVGQYWVTLLLNGLLNVLTCYQLTPGWWRGGPATPAAPRADGGAPAGGLAMWVDRRGAGWAPLPWVEPEAAHVAEAGRLVDRYMLGPAAALEAAVCGGAAAGATGAAGAAAAGEALDAVAHKQRCQSLVSGLSAVLMGLMGRLEDFDGMPGAVSEAAGARPEAAAAALHPVGRTGAAVGHPGARNRVAAVLARVIRRLRDGGDRDLLEQCLAAAMLLMSPGMLEQQLGGQRSHTGKGDSSITEEPAAATALLLSAAAASGGAAAAAAAAALGAGQSDEEPRWRKRSSFMSAVERVKRMIYWRASASASRGHQGGGVPEVADASSLPASFRALLSEVVAASLMPYSGIRASATATVQAALRRFPCLAGALLPTYLGAIAGAPPPREAEGLLLDRAAAADGAPEAGAAGAAEARRAVGEYYRDTLREASMQGDALPAAGGNGGGGAAGGGGMPAVLRAAAAVAAAADSAGAGGARAAAPASAPAAQESANDGRVAGACSTLTGSIELLRLCFRDPEAWAALLRAALASRVHGSAACEGALSTLLISLSARFKLPPCLGPSPSDPLFSELLADLSALGQPGGPLRTTLRYCVAANVFALLSSPVAGGGGGGGGGGGAALEAARHWAGLMVCDMLLLRHMGTLGLSLQIVSALEEGGPRREQLAAFLGERLSEPGFGETLVSLMALGHTRLDQVEAAKGQRGGGGGGGLMSALMSMGFEELLWHTVSNILEKGLVKWPRDGGRPSAVRDGLFEPTHARLLQLFASLCPSESLRALRDPLQRRLAKHMQPAGPADKAEHATVVETAAGLLAAAAPFAPAASGMEVDGGLDAGAEGGAWVVALLRDGLTGCSLEMAASWAAAVRYALGSLMPPAALSGAAAEGLPLPRGAAGALPAPADAAAGLRAVLGALLAVPGGGAGAPLLLELKRLRLFEQAVAAVRAYEPVPSAAPSSDGGAAACCFADRCGWRADGGGAGAGDAEGSELFVSGFRPPKEARAFLAGVIGEAALLLEARELPSAVQELVGKLLADVSALLAPAAVDGAAGAAADGSGASTPVELEAAGGGNGGGGGSGAAGRGVSGGGAGAEGDEQLVMVLNPSSAALAAQLRGLLARLLSLFQLQCAALAALKGPGEAGGSTTAAASAAGGSGSGGGGVAVDDDGDAVIVPAPHQQLPQSAGPAPAAGEELSEDRVRAAASQAGVGLAFVLAAAYGPDAAALRPLVLAQLPGLLSLQMLSAPGLQPLAAQAKRSAVALKYLPVSAGRQCGAVVGALGAAGASPHWSTRAAAVVHLACFWFRHCFLLESPGAAALEALVVGLLQDPKLEVRSVAASTLSGMVRGMQPAESSALRERLLSQARALFGPGPGRGGARRTAAALPPRAAAAAAGAGAQQHACVQGLKAFVLSSPYDCPVWMAAVLMALVSAATAGGAGAQVNRDASKALSEFRRTHENDALDELKALLTEDEWDALQQVTSPATYFT</sequence>
<evidence type="ECO:0000259" key="7">
    <source>
        <dbReference type="Pfam" id="PF16507"/>
    </source>
</evidence>
<dbReference type="SUPFAM" id="SSF48371">
    <property type="entry name" value="ARM repeat"/>
    <property type="match status" value="1"/>
</dbReference>
<dbReference type="STRING" id="307507.A0A2V0P2R9"/>
<dbReference type="OrthoDB" id="17907at2759"/>
<evidence type="ECO:0008006" key="10">
    <source>
        <dbReference type="Google" id="ProtNLM"/>
    </source>
</evidence>
<keyword evidence="4" id="KW-0234">DNA repair</keyword>
<comment type="caution">
    <text evidence="8">The sequence shown here is derived from an EMBL/GenBank/DDBJ whole genome shotgun (WGS) entry which is preliminary data.</text>
</comment>
<dbReference type="InterPro" id="IPR016024">
    <property type="entry name" value="ARM-type_fold"/>
</dbReference>
<dbReference type="InterPro" id="IPR035309">
    <property type="entry name" value="PSME4"/>
</dbReference>
<dbReference type="GO" id="GO:0006281">
    <property type="term" value="P:DNA repair"/>
    <property type="evidence" value="ECO:0007669"/>
    <property type="project" value="UniProtKB-KW"/>
</dbReference>
<feature type="region of interest" description="Disordered" evidence="5">
    <location>
        <begin position="375"/>
        <end position="397"/>
    </location>
</feature>
<proteinExistence type="inferred from homology"/>
<evidence type="ECO:0000256" key="4">
    <source>
        <dbReference type="ARBA" id="ARBA00023204"/>
    </source>
</evidence>
<feature type="compositionally biased region" description="Gly residues" evidence="5">
    <location>
        <begin position="1867"/>
        <end position="1888"/>
    </location>
</feature>
<dbReference type="InterPro" id="IPR032430">
    <property type="entry name" value="Blm10_mid"/>
</dbReference>
<evidence type="ECO:0000256" key="3">
    <source>
        <dbReference type="ARBA" id="ARBA00022763"/>
    </source>
</evidence>
<dbReference type="PANTHER" id="PTHR32170">
    <property type="entry name" value="PROTEASOME ACTIVATOR COMPLEX SUBUNIT 4"/>
    <property type="match status" value="1"/>
</dbReference>
<dbReference type="GO" id="GO:0005829">
    <property type="term" value="C:cytosol"/>
    <property type="evidence" value="ECO:0007669"/>
    <property type="project" value="TreeGrafter"/>
</dbReference>
<gene>
    <name evidence="8" type="ORF">Rsub_04487</name>
</gene>
<dbReference type="GO" id="GO:0005634">
    <property type="term" value="C:nucleus"/>
    <property type="evidence" value="ECO:0007669"/>
    <property type="project" value="TreeGrafter"/>
</dbReference>
<evidence type="ECO:0000256" key="1">
    <source>
        <dbReference type="ARBA" id="ARBA00005739"/>
    </source>
</evidence>
<dbReference type="FunCoup" id="A0A2V0P2R9">
    <property type="interactions" value="1815"/>
</dbReference>
<dbReference type="InterPro" id="IPR021843">
    <property type="entry name" value="PSME4_C"/>
</dbReference>
<evidence type="ECO:0000313" key="9">
    <source>
        <dbReference type="Proteomes" id="UP000247498"/>
    </source>
</evidence>
<feature type="compositionally biased region" description="Gly residues" evidence="5">
    <location>
        <begin position="380"/>
        <end position="389"/>
    </location>
</feature>
<name>A0A2V0P2R9_9CHLO</name>
<comment type="similarity">
    <text evidence="1">Belongs to the BLM10 family.</text>
</comment>